<dbReference type="InterPro" id="IPR011663">
    <property type="entry name" value="UTRA"/>
</dbReference>
<dbReference type="GO" id="GO:0003700">
    <property type="term" value="F:DNA-binding transcription factor activity"/>
    <property type="evidence" value="ECO:0007669"/>
    <property type="project" value="InterPro"/>
</dbReference>
<dbReference type="GO" id="GO:0045892">
    <property type="term" value="P:negative regulation of DNA-templated transcription"/>
    <property type="evidence" value="ECO:0007669"/>
    <property type="project" value="TreeGrafter"/>
</dbReference>
<dbReference type="PANTHER" id="PTHR44846:SF1">
    <property type="entry name" value="MANNOSYL-D-GLYCERATE TRANSPORT_METABOLISM SYSTEM REPRESSOR MNGR-RELATED"/>
    <property type="match status" value="1"/>
</dbReference>
<keyword evidence="6" id="KW-1185">Reference proteome</keyword>
<dbReference type="InterPro" id="IPR050679">
    <property type="entry name" value="Bact_HTH_transcr_reg"/>
</dbReference>
<evidence type="ECO:0000256" key="3">
    <source>
        <dbReference type="ARBA" id="ARBA00023163"/>
    </source>
</evidence>
<dbReference type="InterPro" id="IPR036390">
    <property type="entry name" value="WH_DNA-bd_sf"/>
</dbReference>
<organism evidence="5 6">
    <name type="scientific">Hwanghaeella grinnelliae</name>
    <dbReference type="NCBI Taxonomy" id="2500179"/>
    <lineage>
        <taxon>Bacteria</taxon>
        <taxon>Pseudomonadati</taxon>
        <taxon>Pseudomonadota</taxon>
        <taxon>Alphaproteobacteria</taxon>
        <taxon>Rhodospirillales</taxon>
        <taxon>Rhodospirillaceae</taxon>
        <taxon>Hwanghaeella</taxon>
    </lineage>
</organism>
<dbReference type="PANTHER" id="PTHR44846">
    <property type="entry name" value="MANNOSYL-D-GLYCERATE TRANSPORT/METABOLISM SYSTEM REPRESSOR MNGR-RELATED"/>
    <property type="match status" value="1"/>
</dbReference>
<evidence type="ECO:0000256" key="2">
    <source>
        <dbReference type="ARBA" id="ARBA00023125"/>
    </source>
</evidence>
<dbReference type="OrthoDB" id="7334968at2"/>
<dbReference type="EMBL" id="SADE01000004">
    <property type="protein sequence ID" value="RVU34280.1"/>
    <property type="molecule type" value="Genomic_DNA"/>
</dbReference>
<keyword evidence="3" id="KW-0804">Transcription</keyword>
<comment type="caution">
    <text evidence="5">The sequence shown here is derived from an EMBL/GenBank/DDBJ whole genome shotgun (WGS) entry which is preliminary data.</text>
</comment>
<name>A0A437QIR6_9PROT</name>
<dbReference type="Pfam" id="PF07702">
    <property type="entry name" value="UTRA"/>
    <property type="match status" value="1"/>
</dbReference>
<evidence type="ECO:0000259" key="4">
    <source>
        <dbReference type="PROSITE" id="PS50949"/>
    </source>
</evidence>
<proteinExistence type="predicted"/>
<dbReference type="Proteomes" id="UP000287447">
    <property type="component" value="Unassembled WGS sequence"/>
</dbReference>
<dbReference type="GO" id="GO:0003677">
    <property type="term" value="F:DNA binding"/>
    <property type="evidence" value="ECO:0007669"/>
    <property type="project" value="UniProtKB-KW"/>
</dbReference>
<dbReference type="InterPro" id="IPR028978">
    <property type="entry name" value="Chorismate_lyase_/UTRA_dom_sf"/>
</dbReference>
<accession>A0A437QIR6</accession>
<dbReference type="CDD" id="cd07377">
    <property type="entry name" value="WHTH_GntR"/>
    <property type="match status" value="1"/>
</dbReference>
<evidence type="ECO:0000313" key="5">
    <source>
        <dbReference type="EMBL" id="RVU34280.1"/>
    </source>
</evidence>
<dbReference type="Gene3D" id="3.40.1410.10">
    <property type="entry name" value="Chorismate lyase-like"/>
    <property type="match status" value="1"/>
</dbReference>
<dbReference type="InterPro" id="IPR000524">
    <property type="entry name" value="Tscrpt_reg_HTH_GntR"/>
</dbReference>
<evidence type="ECO:0000313" key="6">
    <source>
        <dbReference type="Proteomes" id="UP000287447"/>
    </source>
</evidence>
<dbReference type="PROSITE" id="PS50949">
    <property type="entry name" value="HTH_GNTR"/>
    <property type="match status" value="1"/>
</dbReference>
<sequence length="282" mass="30096">MQPPTGSGGQDILLPVDGLGGKSANAALRSPLYHQIYLILRDKILSAEYPTGTVLPGEFDLADQYRVSRITVKRALDELASDGLVTRERGRGTTVTFEGKGPAISAAVEGQLEDLLSMGYETQVRLIDFAYVPAPPEAAAALLCDMGAEVQRAVRTRSKDGTPFSHLTTYVPADIGRSFAPEDMVGKPLLALMEDAGVRVASASQTITATLADHNVAALLDLDVGSALLKVSRTVFDVEGRPVEFITALYRPDSYCYQMSLSRVSGAGANSWSPKTTGYKLA</sequence>
<dbReference type="SUPFAM" id="SSF46785">
    <property type="entry name" value="Winged helix' DNA-binding domain"/>
    <property type="match status" value="1"/>
</dbReference>
<protein>
    <submittedName>
        <fullName evidence="5">GntR family transcriptional regulator</fullName>
    </submittedName>
</protein>
<dbReference type="SUPFAM" id="SSF64288">
    <property type="entry name" value="Chorismate lyase-like"/>
    <property type="match status" value="1"/>
</dbReference>
<dbReference type="Pfam" id="PF00392">
    <property type="entry name" value="GntR"/>
    <property type="match status" value="1"/>
</dbReference>
<keyword evidence="2" id="KW-0238">DNA-binding</keyword>
<dbReference type="InterPro" id="IPR036388">
    <property type="entry name" value="WH-like_DNA-bd_sf"/>
</dbReference>
<dbReference type="PRINTS" id="PR00035">
    <property type="entry name" value="HTHGNTR"/>
</dbReference>
<dbReference type="SMART" id="SM00345">
    <property type="entry name" value="HTH_GNTR"/>
    <property type="match status" value="1"/>
</dbReference>
<dbReference type="AlphaFoldDB" id="A0A437QIR6"/>
<keyword evidence="1" id="KW-0805">Transcription regulation</keyword>
<feature type="domain" description="HTH gntR-type" evidence="4">
    <location>
        <begin position="30"/>
        <end position="98"/>
    </location>
</feature>
<dbReference type="Gene3D" id="1.10.10.10">
    <property type="entry name" value="Winged helix-like DNA-binding domain superfamily/Winged helix DNA-binding domain"/>
    <property type="match status" value="1"/>
</dbReference>
<evidence type="ECO:0000256" key="1">
    <source>
        <dbReference type="ARBA" id="ARBA00023015"/>
    </source>
</evidence>
<reference evidence="6" key="1">
    <citation type="submission" date="2019-01" db="EMBL/GenBank/DDBJ databases">
        <title>Gri0909 isolated from a small marine red alga.</title>
        <authorList>
            <person name="Kim J."/>
            <person name="Jeong S.E."/>
            <person name="Jeon C.O."/>
        </authorList>
    </citation>
    <scope>NUCLEOTIDE SEQUENCE [LARGE SCALE GENOMIC DNA]</scope>
    <source>
        <strain evidence="6">Gri0909</strain>
    </source>
</reference>
<gene>
    <name evidence="5" type="ORF">EOI86_23160</name>
</gene>
<dbReference type="SMART" id="SM00866">
    <property type="entry name" value="UTRA"/>
    <property type="match status" value="1"/>
</dbReference>